<dbReference type="FunFam" id="3.30.160.60:FF:001111">
    <property type="entry name" value="Zinc finger protein 92 homolog"/>
    <property type="match status" value="1"/>
</dbReference>
<protein>
    <recommendedName>
        <fullName evidence="13">C2H2-type domain-containing protein</fullName>
    </recommendedName>
</protein>
<dbReference type="Proteomes" id="UP000233080">
    <property type="component" value="Unassembled WGS sequence"/>
</dbReference>
<dbReference type="PANTHER" id="PTHR23234">
    <property type="entry name" value="ZNF44 PROTEIN"/>
    <property type="match status" value="1"/>
</dbReference>
<evidence type="ECO:0000259" key="13">
    <source>
        <dbReference type="PROSITE" id="PS50157"/>
    </source>
</evidence>
<evidence type="ECO:0000313" key="15">
    <source>
        <dbReference type="Proteomes" id="UP000233080"/>
    </source>
</evidence>
<keyword evidence="9" id="KW-0804">Transcription</keyword>
<name>A0A2K5HU04_COLAP</name>
<evidence type="ECO:0000256" key="8">
    <source>
        <dbReference type="ARBA" id="ARBA00023125"/>
    </source>
</evidence>
<evidence type="ECO:0000256" key="5">
    <source>
        <dbReference type="ARBA" id="ARBA00022771"/>
    </source>
</evidence>
<keyword evidence="3" id="KW-0479">Metal-binding</keyword>
<evidence type="ECO:0000256" key="3">
    <source>
        <dbReference type="ARBA" id="ARBA00022723"/>
    </source>
</evidence>
<dbReference type="Gene3D" id="3.30.160.60">
    <property type="entry name" value="Classic Zinc Finger"/>
    <property type="match status" value="3"/>
</dbReference>
<keyword evidence="15" id="KW-1185">Reference proteome</keyword>
<feature type="region of interest" description="Disordered" evidence="12">
    <location>
        <begin position="1"/>
        <end position="38"/>
    </location>
</feature>
<evidence type="ECO:0000256" key="10">
    <source>
        <dbReference type="ARBA" id="ARBA00023242"/>
    </source>
</evidence>
<comment type="subcellular location">
    <subcellularLocation>
        <location evidence="1">Nucleus</location>
    </subcellularLocation>
</comment>
<dbReference type="PANTHER" id="PTHR23234:SF10">
    <property type="entry name" value="RIKEN CDNA 6720489N17 GENE-RELATED"/>
    <property type="match status" value="1"/>
</dbReference>
<keyword evidence="8" id="KW-0238">DNA-binding</keyword>
<evidence type="ECO:0000313" key="14">
    <source>
        <dbReference type="Ensembl" id="ENSCANP00000007810.1"/>
    </source>
</evidence>
<dbReference type="SUPFAM" id="SSF57667">
    <property type="entry name" value="beta-beta-alpha zinc fingers"/>
    <property type="match status" value="3"/>
</dbReference>
<proteinExistence type="inferred from homology"/>
<dbReference type="GO" id="GO:0005634">
    <property type="term" value="C:nucleus"/>
    <property type="evidence" value="ECO:0007669"/>
    <property type="project" value="UniProtKB-SubCell"/>
</dbReference>
<evidence type="ECO:0000256" key="4">
    <source>
        <dbReference type="ARBA" id="ARBA00022737"/>
    </source>
</evidence>
<dbReference type="GO" id="GO:0008270">
    <property type="term" value="F:zinc ion binding"/>
    <property type="evidence" value="ECO:0007669"/>
    <property type="project" value="UniProtKB-KW"/>
</dbReference>
<evidence type="ECO:0000256" key="9">
    <source>
        <dbReference type="ARBA" id="ARBA00023163"/>
    </source>
</evidence>
<dbReference type="PROSITE" id="PS50157">
    <property type="entry name" value="ZINC_FINGER_C2H2_2"/>
    <property type="match status" value="2"/>
</dbReference>
<dbReference type="InterPro" id="IPR013087">
    <property type="entry name" value="Znf_C2H2_type"/>
</dbReference>
<dbReference type="Ensembl" id="ENSCANT00000029003.1">
    <property type="protein sequence ID" value="ENSCANP00000007810.1"/>
    <property type="gene ID" value="ENSCANG00000025685.1"/>
</dbReference>
<comment type="similarity">
    <text evidence="2">Belongs to the krueppel C2H2-type zinc-finger protein family.</text>
</comment>
<feature type="domain" description="C2H2-type" evidence="13">
    <location>
        <begin position="141"/>
        <end position="168"/>
    </location>
</feature>
<keyword evidence="10" id="KW-0539">Nucleus</keyword>
<keyword evidence="5 11" id="KW-0863">Zinc-finger</keyword>
<feature type="domain" description="C2H2-type" evidence="13">
    <location>
        <begin position="113"/>
        <end position="140"/>
    </location>
</feature>
<keyword evidence="6" id="KW-0862">Zinc</keyword>
<dbReference type="PROSITE" id="PS00028">
    <property type="entry name" value="ZINC_FINGER_C2H2_1"/>
    <property type="match status" value="2"/>
</dbReference>
<dbReference type="Pfam" id="PF13912">
    <property type="entry name" value="zf-C2H2_6"/>
    <property type="match status" value="1"/>
</dbReference>
<dbReference type="InterPro" id="IPR036236">
    <property type="entry name" value="Znf_C2H2_sf"/>
</dbReference>
<sequence>ISPKRNGLGTGDGLHSWVLQEPVSTGDNPRECDSQGTSKDALVREGKTYKCKEWGKVFNKNSLLFRNHQIHAGVNVWSAWSAGSPMSAASVERPSKNSLGAKNVGKPFTRSPAKCSECGKTFTYHSIFFRHSMAHPAGKPYECKECGKGFYYGYSLTRHTRSHTAEKPYECLERTKAFGYHSAFARLSKIHSGGKSL</sequence>
<accession>A0A2K5HU04</accession>
<evidence type="ECO:0000256" key="6">
    <source>
        <dbReference type="ARBA" id="ARBA00022833"/>
    </source>
</evidence>
<reference evidence="14" key="2">
    <citation type="submission" date="2025-09" db="UniProtKB">
        <authorList>
            <consortium name="Ensembl"/>
        </authorList>
    </citation>
    <scope>IDENTIFICATION</scope>
</reference>
<evidence type="ECO:0000256" key="2">
    <source>
        <dbReference type="ARBA" id="ARBA00006991"/>
    </source>
</evidence>
<dbReference type="AlphaFoldDB" id="A0A2K5HU04"/>
<organism evidence="14 15">
    <name type="scientific">Colobus angolensis palliatus</name>
    <name type="common">Peters' Angolan colobus</name>
    <dbReference type="NCBI Taxonomy" id="336983"/>
    <lineage>
        <taxon>Eukaryota</taxon>
        <taxon>Metazoa</taxon>
        <taxon>Chordata</taxon>
        <taxon>Craniata</taxon>
        <taxon>Vertebrata</taxon>
        <taxon>Euteleostomi</taxon>
        <taxon>Mammalia</taxon>
        <taxon>Eutheria</taxon>
        <taxon>Euarchontoglires</taxon>
        <taxon>Primates</taxon>
        <taxon>Haplorrhini</taxon>
        <taxon>Catarrhini</taxon>
        <taxon>Cercopithecidae</taxon>
        <taxon>Colobinae</taxon>
        <taxon>Colobus</taxon>
    </lineage>
</organism>
<keyword evidence="4" id="KW-0677">Repeat</keyword>
<evidence type="ECO:0000256" key="7">
    <source>
        <dbReference type="ARBA" id="ARBA00023015"/>
    </source>
</evidence>
<reference evidence="14" key="1">
    <citation type="submission" date="2025-08" db="UniProtKB">
        <authorList>
            <consortium name="Ensembl"/>
        </authorList>
    </citation>
    <scope>IDENTIFICATION</scope>
</reference>
<keyword evidence="7" id="KW-0805">Transcription regulation</keyword>
<evidence type="ECO:0000256" key="11">
    <source>
        <dbReference type="PROSITE-ProRule" id="PRU00042"/>
    </source>
</evidence>
<dbReference type="SMART" id="SM00355">
    <property type="entry name" value="ZnF_C2H2"/>
    <property type="match status" value="2"/>
</dbReference>
<evidence type="ECO:0000256" key="12">
    <source>
        <dbReference type="SAM" id="MobiDB-lite"/>
    </source>
</evidence>
<dbReference type="InterPro" id="IPR050758">
    <property type="entry name" value="Znf_C2H2-type"/>
</dbReference>
<dbReference type="GO" id="GO:0003677">
    <property type="term" value="F:DNA binding"/>
    <property type="evidence" value="ECO:0007669"/>
    <property type="project" value="UniProtKB-KW"/>
</dbReference>
<evidence type="ECO:0000256" key="1">
    <source>
        <dbReference type="ARBA" id="ARBA00004123"/>
    </source>
</evidence>